<evidence type="ECO:0000259" key="5">
    <source>
        <dbReference type="Pfam" id="PF00251"/>
    </source>
</evidence>
<dbReference type="InterPro" id="IPR051214">
    <property type="entry name" value="GH32_Enzymes"/>
</dbReference>
<organism evidence="6 8">
    <name type="scientific">Cellulomonas hominis</name>
    <dbReference type="NCBI Taxonomy" id="156981"/>
    <lineage>
        <taxon>Bacteria</taxon>
        <taxon>Bacillati</taxon>
        <taxon>Actinomycetota</taxon>
        <taxon>Actinomycetes</taxon>
        <taxon>Micrococcales</taxon>
        <taxon>Cellulomonadaceae</taxon>
        <taxon>Cellulomonas</taxon>
    </lineage>
</organism>
<dbReference type="RefSeq" id="WP_183834996.1">
    <property type="nucleotide sequence ID" value="NZ_BJVQ01000045.1"/>
</dbReference>
<name>A0A511FGI7_9CELL</name>
<dbReference type="SUPFAM" id="SSF75005">
    <property type="entry name" value="Arabinanase/levansucrase/invertase"/>
    <property type="match status" value="1"/>
</dbReference>
<reference evidence="7 9" key="2">
    <citation type="submission" date="2020-08" db="EMBL/GenBank/DDBJ databases">
        <title>Sequencing the genomes of 1000 actinobacteria strains.</title>
        <authorList>
            <person name="Klenk H.-P."/>
        </authorList>
    </citation>
    <scope>NUCLEOTIDE SEQUENCE [LARGE SCALE GENOMIC DNA]</scope>
    <source>
        <strain evidence="7 9">DSM 9581</strain>
    </source>
</reference>
<dbReference type="CDD" id="cd08995">
    <property type="entry name" value="GH32_EcAec43-like"/>
    <property type="match status" value="1"/>
</dbReference>
<evidence type="ECO:0000313" key="9">
    <source>
        <dbReference type="Proteomes" id="UP000564629"/>
    </source>
</evidence>
<dbReference type="Proteomes" id="UP000564629">
    <property type="component" value="Unassembled WGS sequence"/>
</dbReference>
<comment type="similarity">
    <text evidence="1">Belongs to the glycosyl hydrolase 32 family.</text>
</comment>
<dbReference type="EMBL" id="BJVQ01000045">
    <property type="protein sequence ID" value="GEL47694.1"/>
    <property type="molecule type" value="Genomic_DNA"/>
</dbReference>
<dbReference type="GO" id="GO:0004564">
    <property type="term" value="F:beta-fructofuranosidase activity"/>
    <property type="evidence" value="ECO:0007669"/>
    <property type="project" value="UniProtKB-EC"/>
</dbReference>
<dbReference type="EMBL" id="JACHDN010000001">
    <property type="protein sequence ID" value="MBB5473310.1"/>
    <property type="molecule type" value="Genomic_DNA"/>
</dbReference>
<evidence type="ECO:0000313" key="8">
    <source>
        <dbReference type="Proteomes" id="UP000321723"/>
    </source>
</evidence>
<keyword evidence="3 7" id="KW-0378">Hydrolase</keyword>
<evidence type="ECO:0000256" key="3">
    <source>
        <dbReference type="ARBA" id="ARBA00022801"/>
    </source>
</evidence>
<keyword evidence="8" id="KW-1185">Reference proteome</keyword>
<dbReference type="InterPro" id="IPR013148">
    <property type="entry name" value="Glyco_hydro_32_N"/>
</dbReference>
<feature type="domain" description="Glycosyl hydrolase family 32 N-terminal" evidence="5">
    <location>
        <begin position="19"/>
        <end position="280"/>
    </location>
</feature>
<dbReference type="PANTHER" id="PTHR43101:SF1">
    <property type="entry name" value="BETA-FRUCTOSIDASE"/>
    <property type="match status" value="1"/>
</dbReference>
<evidence type="ECO:0000313" key="7">
    <source>
        <dbReference type="EMBL" id="MBB5473310.1"/>
    </source>
</evidence>
<dbReference type="InterPro" id="IPR023296">
    <property type="entry name" value="Glyco_hydro_beta-prop_sf"/>
</dbReference>
<gene>
    <name evidence="6" type="ORF">CHO01_28100</name>
    <name evidence="7" type="ORF">HNR08_002046</name>
</gene>
<accession>A0A511FGI7</accession>
<proteinExistence type="inferred from homology"/>
<evidence type="ECO:0000256" key="4">
    <source>
        <dbReference type="ARBA" id="ARBA00023295"/>
    </source>
</evidence>
<evidence type="ECO:0000256" key="1">
    <source>
        <dbReference type="ARBA" id="ARBA00009902"/>
    </source>
</evidence>
<protein>
    <recommendedName>
        <fullName evidence="2">beta-fructofuranosidase</fullName>
        <ecNumber evidence="2">3.2.1.26</ecNumber>
    </recommendedName>
</protein>
<dbReference type="Pfam" id="PF00251">
    <property type="entry name" value="Glyco_hydro_32N"/>
    <property type="match status" value="1"/>
</dbReference>
<reference evidence="6 8" key="1">
    <citation type="submission" date="2019-07" db="EMBL/GenBank/DDBJ databases">
        <title>Whole genome shotgun sequence of Cellulomonas hominis NBRC 16055.</title>
        <authorList>
            <person name="Hosoyama A."/>
            <person name="Uohara A."/>
            <person name="Ohji S."/>
            <person name="Ichikawa N."/>
        </authorList>
    </citation>
    <scope>NUCLEOTIDE SEQUENCE [LARGE SCALE GENOMIC DNA]</scope>
    <source>
        <strain evidence="6 8">NBRC 16055</strain>
    </source>
</reference>
<dbReference type="PANTHER" id="PTHR43101">
    <property type="entry name" value="BETA-FRUCTOSIDASE"/>
    <property type="match status" value="1"/>
</dbReference>
<dbReference type="Proteomes" id="UP000321723">
    <property type="component" value="Unassembled WGS sequence"/>
</dbReference>
<dbReference type="GO" id="GO:0005975">
    <property type="term" value="P:carbohydrate metabolic process"/>
    <property type="evidence" value="ECO:0007669"/>
    <property type="project" value="InterPro"/>
</dbReference>
<dbReference type="SMART" id="SM00640">
    <property type="entry name" value="Glyco_32"/>
    <property type="match status" value="1"/>
</dbReference>
<keyword evidence="4 7" id="KW-0326">Glycosidase</keyword>
<dbReference type="AlphaFoldDB" id="A0A511FGI7"/>
<sequence>MSTAVWNPPRGRAGDVIPYVHDDVLHVFYLRTPVDDEAPNTTAWYHVATDDLVTWTDHGEAIGRGGADEQDPSVATGSVVQDDDGLFHAFTTGFSRYDGPDGPRNQAVLHATSADLITWVKDPGFWLGSDESRYDRHDWRDPFVWRDAEGWRMVLAGRHRLPGDATRGERRRSGLVVQLRSDDLLSWHEVEPLWDPGLFTMHECPDVFAMGDWWYLVYSTFDDRQVTRYRMARSPEGPWLAPQVVRGHGDDALDDDGLYAARTAGLRGRRLLVGWCPTRAGGEDSGDWQWGGSLVVHELVQRADGSLGTRLAGSGPDSEPVALTAGRGCWSVAGGGSWRVGCESGRATGSLGPVAPTGAVTVSFRPEQPTARVGLRLIGRDEDYDVAVDLVRQEVVLDRGSRAAWQRPLHVRPSAPRDDAATVLRTAWERDVVLVQVGDDDVLTARIHGGPPVRAEVFVEDGRGTLAVRAGEPAGDRRG</sequence>
<evidence type="ECO:0000256" key="2">
    <source>
        <dbReference type="ARBA" id="ARBA00012758"/>
    </source>
</evidence>
<evidence type="ECO:0000313" key="6">
    <source>
        <dbReference type="EMBL" id="GEL47694.1"/>
    </source>
</evidence>
<dbReference type="EC" id="3.2.1.26" evidence="2"/>
<dbReference type="Gene3D" id="2.115.10.20">
    <property type="entry name" value="Glycosyl hydrolase domain, family 43"/>
    <property type="match status" value="1"/>
</dbReference>
<dbReference type="InterPro" id="IPR001362">
    <property type="entry name" value="Glyco_hydro_32"/>
</dbReference>
<comment type="caution">
    <text evidence="6">The sequence shown here is derived from an EMBL/GenBank/DDBJ whole genome shotgun (WGS) entry which is preliminary data.</text>
</comment>